<reference evidence="1" key="1">
    <citation type="submission" date="2021-06" db="EMBL/GenBank/DDBJ databases">
        <authorList>
            <person name="Kallberg Y."/>
            <person name="Tangrot J."/>
            <person name="Rosling A."/>
        </authorList>
    </citation>
    <scope>NUCLEOTIDE SEQUENCE</scope>
    <source>
        <strain evidence="1">AU212A</strain>
    </source>
</reference>
<sequence>MTGCFIIDENKYDLIKTYTWSAKKSRGDKTIYVSTNINNDPKRVTILLHRLLLDSKEGDEVDHVNGDGLDNRLNNIHKTTHVLNMKNKHKGKGEMDYKVFYDKDKLGFMVECKNNVYKLFKGKFDNDELFKEAV</sequence>
<feature type="non-terminal residue" evidence="1">
    <location>
        <position position="1"/>
    </location>
</feature>
<keyword evidence="2" id="KW-1185">Reference proteome</keyword>
<comment type="caution">
    <text evidence="1">The sequence shown here is derived from an EMBL/GenBank/DDBJ whole genome shotgun (WGS) entry which is preliminary data.</text>
</comment>
<feature type="non-terminal residue" evidence="1">
    <location>
        <position position="134"/>
    </location>
</feature>
<name>A0ACA9JTT3_9GLOM</name>
<dbReference type="Proteomes" id="UP000789860">
    <property type="component" value="Unassembled WGS sequence"/>
</dbReference>
<gene>
    <name evidence="1" type="ORF">SCALOS_LOCUS53</name>
</gene>
<protein>
    <submittedName>
        <fullName evidence="1">6447_t:CDS:1</fullName>
    </submittedName>
</protein>
<organism evidence="1 2">
    <name type="scientific">Scutellospora calospora</name>
    <dbReference type="NCBI Taxonomy" id="85575"/>
    <lineage>
        <taxon>Eukaryota</taxon>
        <taxon>Fungi</taxon>
        <taxon>Fungi incertae sedis</taxon>
        <taxon>Mucoromycota</taxon>
        <taxon>Glomeromycotina</taxon>
        <taxon>Glomeromycetes</taxon>
        <taxon>Diversisporales</taxon>
        <taxon>Gigasporaceae</taxon>
        <taxon>Scutellospora</taxon>
    </lineage>
</organism>
<proteinExistence type="predicted"/>
<dbReference type="EMBL" id="CAJVPM010000017">
    <property type="protein sequence ID" value="CAG8434314.1"/>
    <property type="molecule type" value="Genomic_DNA"/>
</dbReference>
<evidence type="ECO:0000313" key="2">
    <source>
        <dbReference type="Proteomes" id="UP000789860"/>
    </source>
</evidence>
<evidence type="ECO:0000313" key="1">
    <source>
        <dbReference type="EMBL" id="CAG8434314.1"/>
    </source>
</evidence>
<accession>A0ACA9JTT3</accession>